<dbReference type="InterPro" id="IPR050494">
    <property type="entry name" value="Ser_Thr_dual-spec_kinase"/>
</dbReference>
<evidence type="ECO:0000256" key="11">
    <source>
        <dbReference type="ARBA" id="ARBA00022741"/>
    </source>
</evidence>
<dbReference type="InterPro" id="IPR011009">
    <property type="entry name" value="Kinase-like_dom_sf"/>
</dbReference>
<keyword evidence="13" id="KW-0995">Kinetochore</keyword>
<dbReference type="CDD" id="cd14135">
    <property type="entry name" value="STKc_PRP4"/>
    <property type="match status" value="1"/>
</dbReference>
<feature type="region of interest" description="Disordered" evidence="25">
    <location>
        <begin position="1"/>
        <end position="48"/>
    </location>
</feature>
<evidence type="ECO:0000256" key="8">
    <source>
        <dbReference type="ARBA" id="ARBA00022664"/>
    </source>
</evidence>
<organism evidence="27 28">
    <name type="scientific">Elysia crispata</name>
    <name type="common">lettuce slug</name>
    <dbReference type="NCBI Taxonomy" id="231223"/>
    <lineage>
        <taxon>Eukaryota</taxon>
        <taxon>Metazoa</taxon>
        <taxon>Spiralia</taxon>
        <taxon>Lophotrochozoa</taxon>
        <taxon>Mollusca</taxon>
        <taxon>Gastropoda</taxon>
        <taxon>Heterobranchia</taxon>
        <taxon>Euthyneura</taxon>
        <taxon>Panpulmonata</taxon>
        <taxon>Sacoglossa</taxon>
        <taxon>Placobranchoidea</taxon>
        <taxon>Plakobranchidae</taxon>
        <taxon>Elysia</taxon>
    </lineage>
</organism>
<feature type="region of interest" description="Disordered" evidence="25">
    <location>
        <begin position="581"/>
        <end position="773"/>
    </location>
</feature>
<keyword evidence="14" id="KW-0067">ATP-binding</keyword>
<evidence type="ECO:0000256" key="15">
    <source>
        <dbReference type="ARBA" id="ARBA00022843"/>
    </source>
</evidence>
<evidence type="ECO:0000256" key="6">
    <source>
        <dbReference type="ARBA" id="ARBA00022527"/>
    </source>
</evidence>
<dbReference type="EMBL" id="JAWDGP010001389">
    <property type="protein sequence ID" value="KAK3792126.1"/>
    <property type="molecule type" value="Genomic_DNA"/>
</dbReference>
<dbReference type="GO" id="GO:0000776">
    <property type="term" value="C:kinetochore"/>
    <property type="evidence" value="ECO:0007669"/>
    <property type="project" value="UniProtKB-KW"/>
</dbReference>
<evidence type="ECO:0000256" key="4">
    <source>
        <dbReference type="ARBA" id="ARBA00022454"/>
    </source>
</evidence>
<feature type="compositionally biased region" description="Basic and acidic residues" evidence="25">
    <location>
        <begin position="692"/>
        <end position="701"/>
    </location>
</feature>
<keyword evidence="28" id="KW-1185">Reference proteome</keyword>
<dbReference type="SUPFAM" id="SSF56112">
    <property type="entry name" value="Protein kinase-like (PK-like)"/>
    <property type="match status" value="1"/>
</dbReference>
<dbReference type="InterPro" id="IPR044092">
    <property type="entry name" value="STKc_PRP4"/>
</dbReference>
<comment type="subcellular location">
    <subcellularLocation>
        <location evidence="2">Chromosome</location>
        <location evidence="2">Centromere</location>
        <location evidence="2">Kinetochore</location>
    </subcellularLocation>
    <subcellularLocation>
        <location evidence="1">Nucleus</location>
    </subcellularLocation>
</comment>
<keyword evidence="18" id="KW-0539">Nucleus</keyword>
<evidence type="ECO:0000256" key="24">
    <source>
        <dbReference type="ARBA" id="ARBA00048977"/>
    </source>
</evidence>
<keyword evidence="9" id="KW-0808">Transferase</keyword>
<keyword evidence="11" id="KW-0547">Nucleotide-binding</keyword>
<dbReference type="Pfam" id="PF13843">
    <property type="entry name" value="DDE_Tnp_1_7"/>
    <property type="match status" value="1"/>
</dbReference>
<evidence type="ECO:0000313" key="27">
    <source>
        <dbReference type="EMBL" id="KAK3792126.1"/>
    </source>
</evidence>
<dbReference type="AlphaFoldDB" id="A0AAE1ARR4"/>
<keyword evidence="15" id="KW-0832">Ubl conjugation</keyword>
<evidence type="ECO:0000256" key="19">
    <source>
        <dbReference type="ARBA" id="ARBA00023596"/>
    </source>
</evidence>
<accession>A0AAE1ARR4</accession>
<dbReference type="PANTHER" id="PTHR24058:SF103">
    <property type="entry name" value="SERINE_THREONINE-PROTEIN KINASE PRP4 HOMOLOG"/>
    <property type="match status" value="1"/>
</dbReference>
<evidence type="ECO:0000256" key="9">
    <source>
        <dbReference type="ARBA" id="ARBA00022679"/>
    </source>
</evidence>
<evidence type="ECO:0000256" key="12">
    <source>
        <dbReference type="ARBA" id="ARBA00022777"/>
    </source>
</evidence>
<dbReference type="GO" id="GO:0005681">
    <property type="term" value="C:spliceosomal complex"/>
    <property type="evidence" value="ECO:0007669"/>
    <property type="project" value="UniProtKB-KW"/>
</dbReference>
<evidence type="ECO:0000256" key="18">
    <source>
        <dbReference type="ARBA" id="ARBA00023242"/>
    </source>
</evidence>
<name>A0AAE1ARR4_9GAST</name>
<feature type="compositionally biased region" description="Basic and acidic residues" evidence="25">
    <location>
        <begin position="720"/>
        <end position="731"/>
    </location>
</feature>
<comment type="catalytic activity">
    <reaction evidence="23">
        <text>L-threonyl-[protein] + ATP = O-phospho-L-threonyl-[protein] + ADP + H(+)</text>
        <dbReference type="Rhea" id="RHEA:46608"/>
        <dbReference type="Rhea" id="RHEA-COMP:11060"/>
        <dbReference type="Rhea" id="RHEA-COMP:11605"/>
        <dbReference type="ChEBI" id="CHEBI:15378"/>
        <dbReference type="ChEBI" id="CHEBI:30013"/>
        <dbReference type="ChEBI" id="CHEBI:30616"/>
        <dbReference type="ChEBI" id="CHEBI:61977"/>
        <dbReference type="ChEBI" id="CHEBI:456216"/>
        <dbReference type="EC" id="2.7.11.1"/>
    </reaction>
    <physiologicalReaction direction="left-to-right" evidence="23">
        <dbReference type="Rhea" id="RHEA:46609"/>
    </physiologicalReaction>
</comment>
<comment type="subunit">
    <text evidence="22">Interacts with CLK1 C-terminus. Associates with the U5 snRNP and NCOR1 deacetylase complexes. Identified in the spliceosome C complex.</text>
</comment>
<evidence type="ECO:0000313" key="28">
    <source>
        <dbReference type="Proteomes" id="UP001283361"/>
    </source>
</evidence>
<feature type="compositionally biased region" description="Low complexity" evidence="25">
    <location>
        <begin position="702"/>
        <end position="719"/>
    </location>
</feature>
<evidence type="ECO:0000256" key="20">
    <source>
        <dbReference type="ARBA" id="ARBA00023637"/>
    </source>
</evidence>
<proteinExistence type="inferred from homology"/>
<evidence type="ECO:0000256" key="13">
    <source>
        <dbReference type="ARBA" id="ARBA00022838"/>
    </source>
</evidence>
<evidence type="ECO:0000256" key="5">
    <source>
        <dbReference type="ARBA" id="ARBA00022499"/>
    </source>
</evidence>
<dbReference type="Gene3D" id="1.10.510.10">
    <property type="entry name" value="Transferase(Phosphotransferase) domain 1"/>
    <property type="match status" value="1"/>
</dbReference>
<feature type="domain" description="Protein kinase" evidence="26">
    <location>
        <begin position="831"/>
        <end position="1147"/>
    </location>
</feature>
<dbReference type="GO" id="GO:0045292">
    <property type="term" value="P:mRNA cis splicing, via spliceosome"/>
    <property type="evidence" value="ECO:0007669"/>
    <property type="project" value="InterPro"/>
</dbReference>
<evidence type="ECO:0000256" key="16">
    <source>
        <dbReference type="ARBA" id="ARBA00022990"/>
    </source>
</evidence>
<feature type="compositionally biased region" description="Basic and acidic residues" evidence="25">
    <location>
        <begin position="480"/>
        <end position="531"/>
    </location>
</feature>
<comment type="similarity">
    <text evidence="19">Belongs to the protein kinase superfamily. CMGC Ser/Thr protein kinase family.</text>
</comment>
<feature type="compositionally biased region" description="Basic and acidic residues" evidence="25">
    <location>
        <begin position="1"/>
        <end position="12"/>
    </location>
</feature>
<feature type="compositionally biased region" description="Basic and acidic residues" evidence="25">
    <location>
        <begin position="745"/>
        <end position="773"/>
    </location>
</feature>
<dbReference type="Pfam" id="PF00069">
    <property type="entry name" value="Pkinase"/>
    <property type="match status" value="1"/>
</dbReference>
<feature type="compositionally biased region" description="Acidic residues" evidence="25">
    <location>
        <begin position="544"/>
        <end position="558"/>
    </location>
</feature>
<comment type="catalytic activity">
    <reaction evidence="24">
        <text>L-seryl-[protein] + ATP = O-phospho-L-seryl-[protein] + ADP + H(+)</text>
        <dbReference type="Rhea" id="RHEA:17989"/>
        <dbReference type="Rhea" id="RHEA-COMP:9863"/>
        <dbReference type="Rhea" id="RHEA-COMP:11604"/>
        <dbReference type="ChEBI" id="CHEBI:15378"/>
        <dbReference type="ChEBI" id="CHEBI:29999"/>
        <dbReference type="ChEBI" id="CHEBI:30616"/>
        <dbReference type="ChEBI" id="CHEBI:83421"/>
        <dbReference type="ChEBI" id="CHEBI:456216"/>
        <dbReference type="EC" id="2.7.11.1"/>
    </reaction>
    <physiologicalReaction direction="left-to-right" evidence="24">
        <dbReference type="Rhea" id="RHEA:17990"/>
    </physiologicalReaction>
</comment>
<keyword evidence="16" id="KW-0007">Acetylation</keyword>
<keyword evidence="4" id="KW-0158">Chromosome</keyword>
<evidence type="ECO:0000256" key="10">
    <source>
        <dbReference type="ARBA" id="ARBA00022728"/>
    </source>
</evidence>
<dbReference type="GO" id="GO:0005524">
    <property type="term" value="F:ATP binding"/>
    <property type="evidence" value="ECO:0007669"/>
    <property type="project" value="UniProtKB-KW"/>
</dbReference>
<dbReference type="SMART" id="SM00220">
    <property type="entry name" value="S_TKc"/>
    <property type="match status" value="1"/>
</dbReference>
<evidence type="ECO:0000256" key="14">
    <source>
        <dbReference type="ARBA" id="ARBA00022840"/>
    </source>
</evidence>
<feature type="region of interest" description="Disordered" evidence="25">
    <location>
        <begin position="468"/>
        <end position="558"/>
    </location>
</feature>
<keyword evidence="7" id="KW-0597">Phosphoprotein</keyword>
<gene>
    <name evidence="27" type="ORF">RRG08_055389</name>
</gene>
<dbReference type="Proteomes" id="UP001283361">
    <property type="component" value="Unassembled WGS sequence"/>
</dbReference>
<dbReference type="InterPro" id="IPR000719">
    <property type="entry name" value="Prot_kinase_dom"/>
</dbReference>
<dbReference type="InterPro" id="IPR008271">
    <property type="entry name" value="Ser/Thr_kinase_AS"/>
</dbReference>
<keyword evidence="17" id="KW-0508">mRNA splicing</keyword>
<keyword evidence="6" id="KW-0723">Serine/threonine-protein kinase</keyword>
<evidence type="ECO:0000256" key="25">
    <source>
        <dbReference type="SAM" id="MobiDB-lite"/>
    </source>
</evidence>
<evidence type="ECO:0000256" key="7">
    <source>
        <dbReference type="ARBA" id="ARBA00022553"/>
    </source>
</evidence>
<reference evidence="27" key="1">
    <citation type="journal article" date="2023" name="G3 (Bethesda)">
        <title>A reference genome for the long-term kleptoplast-retaining sea slug Elysia crispata morphotype clarki.</title>
        <authorList>
            <person name="Eastman K.E."/>
            <person name="Pendleton A.L."/>
            <person name="Shaikh M.A."/>
            <person name="Suttiyut T."/>
            <person name="Ogas R."/>
            <person name="Tomko P."/>
            <person name="Gavelis G."/>
            <person name="Widhalm J.R."/>
            <person name="Wisecaver J.H."/>
        </authorList>
    </citation>
    <scope>NUCLEOTIDE SEQUENCE</scope>
    <source>
        <strain evidence="27">ECLA1</strain>
    </source>
</reference>
<feature type="compositionally biased region" description="Polar residues" evidence="25">
    <location>
        <begin position="734"/>
        <end position="744"/>
    </location>
</feature>
<evidence type="ECO:0000256" key="17">
    <source>
        <dbReference type="ARBA" id="ARBA00023187"/>
    </source>
</evidence>
<evidence type="ECO:0000259" key="26">
    <source>
        <dbReference type="PROSITE" id="PS50011"/>
    </source>
</evidence>
<dbReference type="InterPro" id="IPR029526">
    <property type="entry name" value="PGBD"/>
</dbReference>
<dbReference type="PROSITE" id="PS50011">
    <property type="entry name" value="PROTEIN_KINASE_DOM"/>
    <property type="match status" value="1"/>
</dbReference>
<protein>
    <recommendedName>
        <fullName evidence="20">Serine/threonine-protein kinase PRP4 homolog</fullName>
        <ecNumber evidence="3">2.7.11.1</ecNumber>
    </recommendedName>
    <alternativeName>
        <fullName evidence="21">PRP4 pre-mRNA-processing factor 4 homolog</fullName>
    </alternativeName>
</protein>
<comment type="caution">
    <text evidence="27">The sequence shown here is derived from an EMBL/GenBank/DDBJ whole genome shotgun (WGS) entry which is preliminary data.</text>
</comment>
<evidence type="ECO:0000256" key="3">
    <source>
        <dbReference type="ARBA" id="ARBA00012513"/>
    </source>
</evidence>
<dbReference type="GO" id="GO:0004674">
    <property type="term" value="F:protein serine/threonine kinase activity"/>
    <property type="evidence" value="ECO:0007669"/>
    <property type="project" value="UniProtKB-KW"/>
</dbReference>
<evidence type="ECO:0000256" key="21">
    <source>
        <dbReference type="ARBA" id="ARBA00031858"/>
    </source>
</evidence>
<dbReference type="Gene3D" id="3.30.200.20">
    <property type="entry name" value="Phosphorylase Kinase, domain 1"/>
    <property type="match status" value="1"/>
</dbReference>
<keyword evidence="5" id="KW-1017">Isopeptide bond</keyword>
<dbReference type="FunFam" id="1.10.510.10:FF:000078">
    <property type="entry name" value="Serine/threonine-protein kinase PRP4 homolog"/>
    <property type="match status" value="1"/>
</dbReference>
<feature type="compositionally biased region" description="Polar residues" evidence="25">
    <location>
        <begin position="586"/>
        <end position="595"/>
    </location>
</feature>
<feature type="compositionally biased region" description="Polar residues" evidence="25">
    <location>
        <begin position="644"/>
        <end position="669"/>
    </location>
</feature>
<keyword evidence="8" id="KW-0507">mRNA processing</keyword>
<evidence type="ECO:0000256" key="23">
    <source>
        <dbReference type="ARBA" id="ARBA00048659"/>
    </source>
</evidence>
<dbReference type="PANTHER" id="PTHR24058">
    <property type="entry name" value="DUAL SPECIFICITY PROTEIN KINASE"/>
    <property type="match status" value="1"/>
</dbReference>
<feature type="compositionally biased region" description="Basic and acidic residues" evidence="25">
    <location>
        <begin position="610"/>
        <end position="624"/>
    </location>
</feature>
<evidence type="ECO:0000256" key="2">
    <source>
        <dbReference type="ARBA" id="ARBA00004629"/>
    </source>
</evidence>
<evidence type="ECO:0000256" key="1">
    <source>
        <dbReference type="ARBA" id="ARBA00004123"/>
    </source>
</evidence>
<sequence length="1151" mass="131968">MEEERVGERSDTELDNESDVEMTGIGDDSETDTGSEGGMEAGFEPVPAAADDWSSEPANIMLQNFVEQPGPRHNLDASACPLNFFFLMFPLVLIETFVAETNLYAAQCIAVSPNSSWYNTCVEEMRAFLCMQIMFGIRGRPRLWMYWSEDKRFHNAIISSIMTINRFKNISRYFHCRDTANAPTRGQQGFDPLFKVRNIINTTEATFCAHFQAQRELSVDEAMVGFKGRLSFKQHMPTKPTKWGIKVWTVSDTRLGYCLGYDVYTGKGSRVDPRRPLGFEVVDELCRPHFMKGHHVYVDRFFNSVDLATHLLLHNTYLCGTILQNRKGLPPFVKLKLKTRVELRQMQRGNLVATSYRDKRTITLISTNQVIGPAFDGHPHPLIDYNRFMGGVDKLDQQQSYYPVGRAGKKWWRYLVWHLISASIYNAFITWKYSPHDYDIPNSYDLMMFTADVAEGLLNGFTSRKLPGRKATGATPVRPETIRHHVIEKISGRKKQYREGRERSRDKDRRGRSTDKDHASEDLSNTEDKFKGSLSEGLVMPKEDSDEDELDISFDDDEEDADAIIERRRKERQALLAKLEGHVSTEVPSTGTGSQLPAEINQPLLDTDDEEKRKKGKEEMKELYGETYDEDEEQSPIRDRHSRSTSQASSVNRHSRSQSQTNINGQEWQTPGGKRTRSPSITSTRSSHSRGRKQDRGDRSRSISSSNSGSRSSSTSSRSSVDEERKDDKLENVVNHSDVSNDQGNKNENDAAEKTEVKSNSDRDEKIKLEGERDTVDMFAESEDMFSENYNSPGLRRGITGMAENPNLTDNWDDAEGYYRVRIGEMLEKRYSVYAYKGQGMFSNVIMCRDAARGNTDVAIKVIRNNEMMLKTGVKELEFLRKLNDADPDDKFHCLRLYRHFYHKQHLCLVFEPLSMNLREVLKKYGKDVGLHIKAVRSYTQQLLLALKLLRKCSILHADIKPDNILVNESKMVLKLCDFGSASHVSENDITPYLVSRFYRAPEIILGLGYDHNIDAWSVGCTLYELYTGKILFPGTSNNDMLKNIMDYKGRIPNKMIRKGMFRDQHFDQSYNFLHHEMDKITQREKVTTMTSINATKDMLADMIPFKRLPEDQLRKVTQLKDILDKLLAIDPAKRAPINQLLTHQFITEKI</sequence>
<dbReference type="FunFam" id="3.30.200.20:FF:000123">
    <property type="entry name" value="serine/threonine-protein kinase PRP4 homolog"/>
    <property type="match status" value="1"/>
</dbReference>
<keyword evidence="12" id="KW-0418">Kinase</keyword>
<keyword evidence="10" id="KW-0747">Spliceosome</keyword>
<dbReference type="PROSITE" id="PS00108">
    <property type="entry name" value="PROTEIN_KINASE_ST"/>
    <property type="match status" value="1"/>
</dbReference>
<evidence type="ECO:0000256" key="22">
    <source>
        <dbReference type="ARBA" id="ARBA00046964"/>
    </source>
</evidence>
<dbReference type="EC" id="2.7.11.1" evidence="3"/>